<dbReference type="Gene3D" id="3.20.20.70">
    <property type="entry name" value="Aldolase class I"/>
    <property type="match status" value="1"/>
</dbReference>
<keyword evidence="16" id="KW-1185">Reference proteome</keyword>
<evidence type="ECO:0000256" key="1">
    <source>
        <dbReference type="ARBA" id="ARBA00000901"/>
    </source>
</evidence>
<dbReference type="InterPro" id="IPR044524">
    <property type="entry name" value="Isoase_HisA-like"/>
</dbReference>
<evidence type="ECO:0000256" key="11">
    <source>
        <dbReference type="ARBA" id="ARBA00030547"/>
    </source>
</evidence>
<keyword evidence="9 12" id="KW-0368">Histidine biosynthesis</keyword>
<evidence type="ECO:0000256" key="10">
    <source>
        <dbReference type="ARBA" id="ARBA00023235"/>
    </source>
</evidence>
<dbReference type="FunFam" id="3.20.20.70:FF:000009">
    <property type="entry name" value="1-(5-phosphoribosyl)-5-[(5-phosphoribosylamino)methylideneamino] imidazole-4-carboxamide isomerase"/>
    <property type="match status" value="1"/>
</dbReference>
<dbReference type="InterPro" id="IPR023016">
    <property type="entry name" value="HisA/PriA"/>
</dbReference>
<accession>I4D2F5</accession>
<evidence type="ECO:0000256" key="8">
    <source>
        <dbReference type="ARBA" id="ARBA00022605"/>
    </source>
</evidence>
<comment type="similarity">
    <text evidence="4 12 13">Belongs to the HisA/HisF family.</text>
</comment>
<dbReference type="HOGENOM" id="CLU_048577_1_1_9"/>
<dbReference type="EMBL" id="CP003639">
    <property type="protein sequence ID" value="AFM39979.1"/>
    <property type="molecule type" value="Genomic_DNA"/>
</dbReference>
<organism evidence="15 16">
    <name type="scientific">Desulfosporosinus acidiphilus (strain DSM 22704 / JCM 16185 / SJ4)</name>
    <dbReference type="NCBI Taxonomy" id="646529"/>
    <lineage>
        <taxon>Bacteria</taxon>
        <taxon>Bacillati</taxon>
        <taxon>Bacillota</taxon>
        <taxon>Clostridia</taxon>
        <taxon>Eubacteriales</taxon>
        <taxon>Desulfitobacteriaceae</taxon>
        <taxon>Desulfosporosinus</taxon>
    </lineage>
</organism>
<dbReference type="PANTHER" id="PTHR43090">
    <property type="entry name" value="1-(5-PHOSPHORIBOSYL)-5-[(5-PHOSPHORIBOSYLAMINO)METHYLIDENEAMINO] IMIDAZOLE-4-CARBOXAMIDE ISOMERASE"/>
    <property type="match status" value="1"/>
</dbReference>
<dbReference type="GO" id="GO:0003949">
    <property type="term" value="F:1-(5-phosphoribosyl)-5-[(5-phosphoribosylamino)methylideneamino]imidazole-4-carboxamide isomerase activity"/>
    <property type="evidence" value="ECO:0007669"/>
    <property type="project" value="UniProtKB-UniRule"/>
</dbReference>
<dbReference type="GO" id="GO:0000162">
    <property type="term" value="P:L-tryptophan biosynthetic process"/>
    <property type="evidence" value="ECO:0007669"/>
    <property type="project" value="TreeGrafter"/>
</dbReference>
<name>I4D2F5_DESAJ</name>
<proteinExistence type="inferred from homology"/>
<dbReference type="InterPro" id="IPR006062">
    <property type="entry name" value="His_biosynth"/>
</dbReference>
<evidence type="ECO:0000256" key="13">
    <source>
        <dbReference type="RuleBase" id="RU003657"/>
    </source>
</evidence>
<dbReference type="GO" id="GO:0000105">
    <property type="term" value="P:L-histidine biosynthetic process"/>
    <property type="evidence" value="ECO:0007669"/>
    <property type="project" value="UniProtKB-UniRule"/>
</dbReference>
<evidence type="ECO:0000256" key="4">
    <source>
        <dbReference type="ARBA" id="ARBA00009667"/>
    </source>
</evidence>
<sequence>MLLFPAIDLKEGKAVRLLQGRMEDSTVYADDPVEVAENFKKQGASHLHVVDLNGAFTGQPVNDEVIRKIVGSVSLKVQVGGGIRTMERITELLELGVERVILGTIAVKDPQLVAEAARRYGERIIVGIDALGGRVAVQGWAEATEMQAVDLAQAMKNVGVKHIVFTDIARDGMLSGPNIESTVQLAQETGINVITSGGISTLEDIRRLQTEHLKGIPIEGAITGKALYSGAFTLKEALEAANYKPQLTEKRGE</sequence>
<dbReference type="SUPFAM" id="SSF51366">
    <property type="entry name" value="Ribulose-phoshate binding barrel"/>
    <property type="match status" value="1"/>
</dbReference>
<dbReference type="Proteomes" id="UP000002892">
    <property type="component" value="Chromosome"/>
</dbReference>
<evidence type="ECO:0000256" key="9">
    <source>
        <dbReference type="ARBA" id="ARBA00023102"/>
    </source>
</evidence>
<dbReference type="AlphaFoldDB" id="I4D2F5"/>
<dbReference type="eggNOG" id="COG0106">
    <property type="taxonomic scope" value="Bacteria"/>
</dbReference>
<evidence type="ECO:0000256" key="2">
    <source>
        <dbReference type="ARBA" id="ARBA00004496"/>
    </source>
</evidence>
<feature type="active site" description="Proton donor" evidence="12">
    <location>
        <position position="129"/>
    </location>
</feature>
<evidence type="ECO:0000256" key="7">
    <source>
        <dbReference type="ARBA" id="ARBA00022490"/>
    </source>
</evidence>
<dbReference type="InterPro" id="IPR006063">
    <property type="entry name" value="HisA_bact_arch"/>
</dbReference>
<evidence type="ECO:0000256" key="6">
    <source>
        <dbReference type="ARBA" id="ARBA00018464"/>
    </source>
</evidence>
<comment type="subcellular location">
    <subcellularLocation>
        <location evidence="2 12 14">Cytoplasm</location>
    </subcellularLocation>
</comment>
<evidence type="ECO:0000256" key="5">
    <source>
        <dbReference type="ARBA" id="ARBA00012550"/>
    </source>
</evidence>
<evidence type="ECO:0000313" key="16">
    <source>
        <dbReference type="Proteomes" id="UP000002892"/>
    </source>
</evidence>
<dbReference type="GO" id="GO:0005737">
    <property type="term" value="C:cytoplasm"/>
    <property type="evidence" value="ECO:0007669"/>
    <property type="project" value="UniProtKB-SubCell"/>
</dbReference>
<comment type="catalytic activity">
    <reaction evidence="1 12 14">
        <text>1-(5-phospho-beta-D-ribosyl)-5-[(5-phospho-beta-D-ribosylamino)methylideneamino]imidazole-4-carboxamide = 5-[(5-phospho-1-deoxy-D-ribulos-1-ylimino)methylamino]-1-(5-phospho-beta-D-ribosyl)imidazole-4-carboxamide</text>
        <dbReference type="Rhea" id="RHEA:15469"/>
        <dbReference type="ChEBI" id="CHEBI:58435"/>
        <dbReference type="ChEBI" id="CHEBI:58525"/>
        <dbReference type="EC" id="5.3.1.16"/>
    </reaction>
</comment>
<feature type="active site" description="Proton acceptor" evidence="12">
    <location>
        <position position="8"/>
    </location>
</feature>
<keyword evidence="7 12" id="KW-0963">Cytoplasm</keyword>
<dbReference type="NCBIfam" id="TIGR00007">
    <property type="entry name" value="1-(5-phosphoribosyl)-5-[(5-phosphoribosylamino)methylideneamino]imidazole-4-carboxamide isomerase"/>
    <property type="match status" value="1"/>
</dbReference>
<dbReference type="InterPro" id="IPR013785">
    <property type="entry name" value="Aldolase_TIM"/>
</dbReference>
<evidence type="ECO:0000256" key="14">
    <source>
        <dbReference type="RuleBase" id="RU003658"/>
    </source>
</evidence>
<gene>
    <name evidence="12" type="primary">hisA</name>
    <name evidence="15" type="ordered locus">Desaci_0933</name>
</gene>
<dbReference type="EC" id="5.3.1.16" evidence="5 12"/>
<comment type="pathway">
    <text evidence="3 12 14">Amino-acid biosynthesis; L-histidine biosynthesis; L-histidine from 5-phospho-alpha-D-ribose 1-diphosphate: step 4/9.</text>
</comment>
<dbReference type="InterPro" id="IPR011060">
    <property type="entry name" value="RibuloseP-bd_barrel"/>
</dbReference>
<evidence type="ECO:0000256" key="3">
    <source>
        <dbReference type="ARBA" id="ARBA00005133"/>
    </source>
</evidence>
<dbReference type="HAMAP" id="MF_01014">
    <property type="entry name" value="HisA"/>
    <property type="match status" value="1"/>
</dbReference>
<dbReference type="Pfam" id="PF00977">
    <property type="entry name" value="His_biosynth"/>
    <property type="match status" value="1"/>
</dbReference>
<dbReference type="OrthoDB" id="9807749at2"/>
<dbReference type="PANTHER" id="PTHR43090:SF2">
    <property type="entry name" value="1-(5-PHOSPHORIBOSYL)-5-[(5-PHOSPHORIBOSYLAMINO)METHYLIDENEAMINO] IMIDAZOLE-4-CARBOXAMIDE ISOMERASE"/>
    <property type="match status" value="1"/>
</dbReference>
<dbReference type="RefSeq" id="WP_014825989.1">
    <property type="nucleotide sequence ID" value="NC_018068.1"/>
</dbReference>
<evidence type="ECO:0000313" key="15">
    <source>
        <dbReference type="EMBL" id="AFM39979.1"/>
    </source>
</evidence>
<evidence type="ECO:0000256" key="12">
    <source>
        <dbReference type="HAMAP-Rule" id="MF_01014"/>
    </source>
</evidence>
<keyword evidence="8 12" id="KW-0028">Amino-acid biosynthesis</keyword>
<protein>
    <recommendedName>
        <fullName evidence="6 12">1-(5-phosphoribosyl)-5-[(5-phosphoribosylamino)methylideneamino] imidazole-4-carboxamide isomerase</fullName>
        <ecNumber evidence="5 12">5.3.1.16</ecNumber>
    </recommendedName>
    <alternativeName>
        <fullName evidence="11 12">Phosphoribosylformimino-5-aminoimidazole carboxamide ribotide isomerase</fullName>
    </alternativeName>
</protein>
<dbReference type="UniPathway" id="UPA00031">
    <property type="reaction ID" value="UER00009"/>
</dbReference>
<dbReference type="CDD" id="cd04732">
    <property type="entry name" value="HisA"/>
    <property type="match status" value="1"/>
</dbReference>
<reference evidence="15 16" key="1">
    <citation type="journal article" date="2012" name="J. Bacteriol.">
        <title>Complete genome sequences of Desulfosporosinus orientis DSM765T, Desulfosporosinus youngiae DSM17734T, Desulfosporosinus meridiei DSM13257T, and Desulfosporosinus acidiphilus DSM22704T.</title>
        <authorList>
            <person name="Pester M."/>
            <person name="Brambilla E."/>
            <person name="Alazard D."/>
            <person name="Rattei T."/>
            <person name="Weinmaier T."/>
            <person name="Han J."/>
            <person name="Lucas S."/>
            <person name="Lapidus A."/>
            <person name="Cheng J.F."/>
            <person name="Goodwin L."/>
            <person name="Pitluck S."/>
            <person name="Peters L."/>
            <person name="Ovchinnikova G."/>
            <person name="Teshima H."/>
            <person name="Detter J.C."/>
            <person name="Han C.S."/>
            <person name="Tapia R."/>
            <person name="Land M.L."/>
            <person name="Hauser L."/>
            <person name="Kyrpides N.C."/>
            <person name="Ivanova N.N."/>
            <person name="Pagani I."/>
            <person name="Huntmann M."/>
            <person name="Wei C.L."/>
            <person name="Davenport K.W."/>
            <person name="Daligault H."/>
            <person name="Chain P.S."/>
            <person name="Chen A."/>
            <person name="Mavromatis K."/>
            <person name="Markowitz V."/>
            <person name="Szeto E."/>
            <person name="Mikhailova N."/>
            <person name="Pati A."/>
            <person name="Wagner M."/>
            <person name="Woyke T."/>
            <person name="Ollivier B."/>
            <person name="Klenk H.P."/>
            <person name="Spring S."/>
            <person name="Loy A."/>
        </authorList>
    </citation>
    <scope>NUCLEOTIDE SEQUENCE [LARGE SCALE GENOMIC DNA]</scope>
    <source>
        <strain evidence="16">DSM 22704 / JCM 16185 / SJ4</strain>
    </source>
</reference>
<dbReference type="KEGG" id="dai:Desaci_0933"/>
<keyword evidence="10 12" id="KW-0413">Isomerase</keyword>
<dbReference type="STRING" id="646529.Desaci_0933"/>
<dbReference type="NCBIfam" id="NF010112">
    <property type="entry name" value="PRK13585.1"/>
    <property type="match status" value="1"/>
</dbReference>